<gene>
    <name evidence="1" type="ORF">A6770_31480</name>
</gene>
<dbReference type="InterPro" id="IPR027417">
    <property type="entry name" value="P-loop_NTPase"/>
</dbReference>
<evidence type="ECO:0000313" key="1">
    <source>
        <dbReference type="EMBL" id="RCJ20538.1"/>
    </source>
</evidence>
<organism evidence="1 2">
    <name type="scientific">Nostoc minutum NIES-26</name>
    <dbReference type="NCBI Taxonomy" id="1844469"/>
    <lineage>
        <taxon>Bacteria</taxon>
        <taxon>Bacillati</taxon>
        <taxon>Cyanobacteriota</taxon>
        <taxon>Cyanophyceae</taxon>
        <taxon>Nostocales</taxon>
        <taxon>Nostocaceae</taxon>
        <taxon>Nostoc</taxon>
    </lineage>
</organism>
<proteinExistence type="predicted"/>
<dbReference type="Proteomes" id="UP000252107">
    <property type="component" value="Unassembled WGS sequence"/>
</dbReference>
<sequence>MYNSEQELFIPTTHEEVINSIGSLGAKMWDFVTPVDIFEEQITLVVKDIRRSGYLLPLRGLSGVGKSTFINSLSWRKHIPIKEVVTIDTTAFGIGKSINEKLNQLFEAIYNIVQKKKDIINSFIPLEGSNIIPRLCIAIEYLESFGLAPDVEMFFRDLNGLLRNTPILIIWQIIELKDLDIIKAAGLSFSTILFHKTVPHIDFTGPDLDYYISIAKSTITVFNKGKSCYEFQLTDEDFEILLKSYKDGINKKTIRNYLLEIQEKYREKVKYVEQVRAIQPRPTEVWFIVCYPEAEDVVSQFVKRSPTSIDEAWDADFRAISEYATGNSREARWNPNRLSMALGGSLKTKILYLPTNVLVCSVLAYAQEVGLKIPDTFDVPKHWFKKANARDRLSTTPLAKQIRGEMPLRGRRKSGKVESSLEQARPIFCWINERITSDIGDQPFNRALSLSLIELFKDNANLSFSAEVSHPWLSNIRPDILLSVHNSKCICLEIHYTIATAPNKVGAYCLAKLDSYMVQVEQLYKTGQLPISGIL</sequence>
<dbReference type="EMBL" id="LXQD01000336">
    <property type="protein sequence ID" value="RCJ20538.1"/>
    <property type="molecule type" value="Genomic_DNA"/>
</dbReference>
<dbReference type="SUPFAM" id="SSF52540">
    <property type="entry name" value="P-loop containing nucleoside triphosphate hydrolases"/>
    <property type="match status" value="1"/>
</dbReference>
<accession>A0A367Q8P4</accession>
<protein>
    <submittedName>
        <fullName evidence="1">Uncharacterized protein</fullName>
    </submittedName>
</protein>
<evidence type="ECO:0000313" key="2">
    <source>
        <dbReference type="Proteomes" id="UP000252107"/>
    </source>
</evidence>
<reference evidence="1" key="1">
    <citation type="submission" date="2016-04" db="EMBL/GenBank/DDBJ databases">
        <authorList>
            <person name="Tabuchi Yagui T.R."/>
        </authorList>
    </citation>
    <scope>NUCLEOTIDE SEQUENCE [LARGE SCALE GENOMIC DNA]</scope>
    <source>
        <strain evidence="1">NIES-26</strain>
    </source>
</reference>
<keyword evidence="2" id="KW-1185">Reference proteome</keyword>
<dbReference type="AlphaFoldDB" id="A0A367Q8P4"/>
<comment type="caution">
    <text evidence="1">The sequence shown here is derived from an EMBL/GenBank/DDBJ whole genome shotgun (WGS) entry which is preliminary data.</text>
</comment>
<name>A0A367Q8P4_9NOSO</name>